<dbReference type="PROSITE" id="PS51257">
    <property type="entry name" value="PROKAR_LIPOPROTEIN"/>
    <property type="match status" value="1"/>
</dbReference>
<evidence type="ECO:0000256" key="1">
    <source>
        <dbReference type="SAM" id="SignalP"/>
    </source>
</evidence>
<proteinExistence type="predicted"/>
<organism evidence="2 3">
    <name type="scientific">Uabimicrobium amorphum</name>
    <dbReference type="NCBI Taxonomy" id="2596890"/>
    <lineage>
        <taxon>Bacteria</taxon>
        <taxon>Pseudomonadati</taxon>
        <taxon>Planctomycetota</taxon>
        <taxon>Candidatus Uabimicrobiia</taxon>
        <taxon>Candidatus Uabimicrobiales</taxon>
        <taxon>Candidatus Uabimicrobiaceae</taxon>
        <taxon>Candidatus Uabimicrobium</taxon>
    </lineage>
</organism>
<evidence type="ECO:0008006" key="4">
    <source>
        <dbReference type="Google" id="ProtNLM"/>
    </source>
</evidence>
<feature type="chain" id="PRO_5024825995" description="FlgO domain-containing protein" evidence="1">
    <location>
        <begin position="20"/>
        <end position="197"/>
    </location>
</feature>
<evidence type="ECO:0000313" key="3">
    <source>
        <dbReference type="Proteomes" id="UP000326354"/>
    </source>
</evidence>
<gene>
    <name evidence="2" type="ORF">UABAM_03372</name>
</gene>
<evidence type="ECO:0000313" key="2">
    <source>
        <dbReference type="EMBL" id="BBM85009.1"/>
    </source>
</evidence>
<dbReference type="RefSeq" id="WP_151969132.1">
    <property type="nucleotide sequence ID" value="NZ_AP019860.1"/>
</dbReference>
<name>A0A5S9INA5_UABAM</name>
<dbReference type="KEGG" id="uam:UABAM_03372"/>
<dbReference type="EMBL" id="AP019860">
    <property type="protein sequence ID" value="BBM85009.1"/>
    <property type="molecule type" value="Genomic_DNA"/>
</dbReference>
<dbReference type="Proteomes" id="UP000326354">
    <property type="component" value="Chromosome"/>
</dbReference>
<keyword evidence="1" id="KW-0732">Signal</keyword>
<keyword evidence="3" id="KW-1185">Reference proteome</keyword>
<dbReference type="AlphaFoldDB" id="A0A5S9INA5"/>
<reference evidence="2 3" key="1">
    <citation type="submission" date="2019-08" db="EMBL/GenBank/DDBJ databases">
        <title>Complete genome sequence of Candidatus Uab amorphum.</title>
        <authorList>
            <person name="Shiratori T."/>
            <person name="Suzuki S."/>
            <person name="Kakizawa Y."/>
            <person name="Ishida K."/>
        </authorList>
    </citation>
    <scope>NUCLEOTIDE SEQUENCE [LARGE SCALE GENOMIC DNA]</scope>
    <source>
        <strain evidence="2 3">SRT547</strain>
    </source>
</reference>
<feature type="signal peptide" evidence="1">
    <location>
        <begin position="1"/>
        <end position="19"/>
    </location>
</feature>
<protein>
    <recommendedName>
        <fullName evidence="4">FlgO domain-containing protein</fullName>
    </recommendedName>
</protein>
<accession>A0A5S9INA5</accession>
<sequence>MKKFIVLLFCILFSSCRTPGVSTSAYLSPHFSEYKIFRVVVFPFQLHGKSEQHNITSLFGEALQHQQKFEVVIASAAQVRQMQLSLSRSDQLLPANDIIKASRVFQAQAIIRGRVTTYQDLPCKLGLKVDLIAAHDGHVLWSADGIFVDEEFFSTTPGKGNRLRNISPQSFIRHSCLQLTKSLHHSNIFHKAENMIR</sequence>
<dbReference type="Gene3D" id="3.40.50.10610">
    <property type="entry name" value="ABC-type transport auxiliary lipoprotein component"/>
    <property type="match status" value="1"/>
</dbReference>
<dbReference type="OrthoDB" id="241736at2"/>